<feature type="domain" description="Cell wall hydrolase SleB" evidence="10">
    <location>
        <begin position="141"/>
        <end position="238"/>
    </location>
</feature>
<dbReference type="Pfam" id="PF07486">
    <property type="entry name" value="Hydrolase_2"/>
    <property type="match status" value="1"/>
</dbReference>
<dbReference type="Gene3D" id="1.10.10.2520">
    <property type="entry name" value="Cell wall hydrolase SleB, domain 1"/>
    <property type="match status" value="1"/>
</dbReference>
<dbReference type="SUPFAM" id="SSF47090">
    <property type="entry name" value="PGBD-like"/>
    <property type="match status" value="1"/>
</dbReference>
<proteinExistence type="inferred from homology"/>
<dbReference type="AlphaFoldDB" id="A0A1M6KA24"/>
<accession>A0A1M6KA24</accession>
<dbReference type="InterPro" id="IPR014224">
    <property type="entry name" value="Spore_cortex_SleB"/>
</dbReference>
<keyword evidence="4" id="KW-0732">Signal</keyword>
<reference evidence="12" key="1">
    <citation type="submission" date="2016-11" db="EMBL/GenBank/DDBJ databases">
        <authorList>
            <person name="Varghese N."/>
            <person name="Submissions S."/>
        </authorList>
    </citation>
    <scope>NUCLEOTIDE SEQUENCE [LARGE SCALE GENOMIC DNA]</scope>
    <source>
        <strain evidence="12">DSM 16057</strain>
    </source>
</reference>
<dbReference type="InterPro" id="IPR011105">
    <property type="entry name" value="Cell_wall_hydrolase_SleB"/>
</dbReference>
<dbReference type="InterPro" id="IPR036365">
    <property type="entry name" value="PGBD-like_sf"/>
</dbReference>
<feature type="domain" description="Peptidoglycan binding-like" evidence="9">
    <location>
        <begin position="44"/>
        <end position="100"/>
    </location>
</feature>
<dbReference type="InterPro" id="IPR042047">
    <property type="entry name" value="SleB_dom1"/>
</dbReference>
<evidence type="ECO:0000256" key="7">
    <source>
        <dbReference type="ARBA" id="ARBA00023316"/>
    </source>
</evidence>
<evidence type="ECO:0000259" key="9">
    <source>
        <dbReference type="Pfam" id="PF01471"/>
    </source>
</evidence>
<evidence type="ECO:0000256" key="5">
    <source>
        <dbReference type="ARBA" id="ARBA00022801"/>
    </source>
</evidence>
<evidence type="ECO:0000256" key="3">
    <source>
        <dbReference type="ARBA" id="ARBA00022544"/>
    </source>
</evidence>
<dbReference type="GO" id="GO:0016787">
    <property type="term" value="F:hydrolase activity"/>
    <property type="evidence" value="ECO:0007669"/>
    <property type="project" value="UniProtKB-KW"/>
</dbReference>
<keyword evidence="5" id="KW-0378">Hydrolase</keyword>
<dbReference type="GO" id="GO:0030435">
    <property type="term" value="P:sporulation resulting in formation of a cellular spore"/>
    <property type="evidence" value="ECO:0007669"/>
    <property type="project" value="UniProtKB-KW"/>
</dbReference>
<name>A0A1M6KA24_9FIRM</name>
<dbReference type="STRING" id="1121432.SAMN02745219_02823"/>
<dbReference type="RefSeq" id="WP_072870568.1">
    <property type="nucleotide sequence ID" value="NZ_FQZM01000041.1"/>
</dbReference>
<dbReference type="Gene3D" id="6.20.240.60">
    <property type="match status" value="1"/>
</dbReference>
<dbReference type="GO" id="GO:0009847">
    <property type="term" value="P:spore germination"/>
    <property type="evidence" value="ECO:0007669"/>
    <property type="project" value="UniProtKB-UniRule"/>
</dbReference>
<evidence type="ECO:0000259" key="10">
    <source>
        <dbReference type="Pfam" id="PF07486"/>
    </source>
</evidence>
<evidence type="ECO:0000256" key="2">
    <source>
        <dbReference type="ARBA" id="ARBA00018364"/>
    </source>
</evidence>
<dbReference type="Proteomes" id="UP000184529">
    <property type="component" value="Unassembled WGS sequence"/>
</dbReference>
<evidence type="ECO:0000256" key="4">
    <source>
        <dbReference type="ARBA" id="ARBA00022729"/>
    </source>
</evidence>
<protein>
    <recommendedName>
        <fullName evidence="2 8">Spore cortex-lytic enzyme</fullName>
    </recommendedName>
</protein>
<sequence length="239" mass="25806">MKLALVSFRRSALLLLALVVLATGLVVTAGQSPAQERTLYWGLSGDDVIRVQQRLLDWGFYDGPVDGFYGSKTQQAVVDFQLNNGLVPDGVVGPNTWAALGFPPAPATAPPPEPPAVSRGVTNRDAVYLLARVIEGEAADEPFEGKVAVGAVILNRTRSAAFPHSLAGVIFQPHAFESVSNGQYNRPVSEESLRAAMLAMSGWDPTGGSLYFWNPAKPVNPWIWTRNIVTQIGRHVFAR</sequence>
<dbReference type="OrthoDB" id="9785345at2"/>
<evidence type="ECO:0000256" key="1">
    <source>
        <dbReference type="ARBA" id="ARBA00007010"/>
    </source>
</evidence>
<keyword evidence="7" id="KW-0961">Cell wall biogenesis/degradation</keyword>
<dbReference type="EMBL" id="FQZM01000041">
    <property type="protein sequence ID" value="SHJ55835.1"/>
    <property type="molecule type" value="Genomic_DNA"/>
</dbReference>
<evidence type="ECO:0000313" key="11">
    <source>
        <dbReference type="EMBL" id="SHJ55835.1"/>
    </source>
</evidence>
<dbReference type="InterPro" id="IPR036366">
    <property type="entry name" value="PGBDSf"/>
</dbReference>
<dbReference type="NCBIfam" id="TIGR02869">
    <property type="entry name" value="spore_SleB"/>
    <property type="match status" value="1"/>
</dbReference>
<evidence type="ECO:0000313" key="12">
    <source>
        <dbReference type="Proteomes" id="UP000184529"/>
    </source>
</evidence>
<evidence type="ECO:0000256" key="8">
    <source>
        <dbReference type="NCBIfam" id="TIGR02869"/>
    </source>
</evidence>
<dbReference type="GO" id="GO:0071555">
    <property type="term" value="P:cell wall organization"/>
    <property type="evidence" value="ECO:0007669"/>
    <property type="project" value="UniProtKB-KW"/>
</dbReference>
<dbReference type="Gene3D" id="1.10.101.10">
    <property type="entry name" value="PGBD-like superfamily/PGBD"/>
    <property type="match status" value="1"/>
</dbReference>
<evidence type="ECO:0000256" key="6">
    <source>
        <dbReference type="ARBA" id="ARBA00022969"/>
    </source>
</evidence>
<comment type="similarity">
    <text evidence="1">Belongs to the SleB family.</text>
</comment>
<keyword evidence="3" id="KW-0309">Germination</keyword>
<keyword evidence="6" id="KW-0749">Sporulation</keyword>
<organism evidence="11 12">
    <name type="scientific">Desulfofundulus thermosubterraneus DSM 16057</name>
    <dbReference type="NCBI Taxonomy" id="1121432"/>
    <lineage>
        <taxon>Bacteria</taxon>
        <taxon>Bacillati</taxon>
        <taxon>Bacillota</taxon>
        <taxon>Clostridia</taxon>
        <taxon>Eubacteriales</taxon>
        <taxon>Peptococcaceae</taxon>
        <taxon>Desulfofundulus</taxon>
    </lineage>
</organism>
<dbReference type="InterPro" id="IPR002477">
    <property type="entry name" value="Peptidoglycan-bd-like"/>
</dbReference>
<gene>
    <name evidence="11" type="ORF">SAMN02745219_02823</name>
</gene>
<dbReference type="Pfam" id="PF01471">
    <property type="entry name" value="PG_binding_1"/>
    <property type="match status" value="1"/>
</dbReference>
<keyword evidence="12" id="KW-1185">Reference proteome</keyword>